<feature type="region of interest" description="Disordered" evidence="1">
    <location>
        <begin position="52"/>
        <end position="146"/>
    </location>
</feature>
<dbReference type="Proteomes" id="UP000554482">
    <property type="component" value="Unassembled WGS sequence"/>
</dbReference>
<proteinExistence type="predicted"/>
<sequence length="171" mass="18162">MDKSSFDSTGAEVDIDLCAFKDVFIEDDVTVNDPLTSEVSPQLFVVSSIDNIQPHSSSKEPSTEVVKETTAVPKESRERKFSASDNEIPPVTSTSSLSSQIPEAPSEPIDKSVEPLGKQNSLNCKSTDSSKAGATPKPAPQRSTMSMSSLAPLFSLALSVLGRNNIVADST</sequence>
<accession>A0A7J6V9D2</accession>
<comment type="caution">
    <text evidence="2">The sequence shown here is derived from an EMBL/GenBank/DDBJ whole genome shotgun (WGS) entry which is preliminary data.</text>
</comment>
<name>A0A7J6V9D2_THATH</name>
<protein>
    <submittedName>
        <fullName evidence="2">Uncharacterized protein</fullName>
    </submittedName>
</protein>
<gene>
    <name evidence="2" type="ORF">FRX31_029619</name>
</gene>
<evidence type="ECO:0000256" key="1">
    <source>
        <dbReference type="SAM" id="MobiDB-lite"/>
    </source>
</evidence>
<dbReference type="EMBL" id="JABWDY010036979">
    <property type="protein sequence ID" value="KAF5180795.1"/>
    <property type="molecule type" value="Genomic_DNA"/>
</dbReference>
<feature type="compositionally biased region" description="Basic and acidic residues" evidence="1">
    <location>
        <begin position="57"/>
        <end position="67"/>
    </location>
</feature>
<organism evidence="2 3">
    <name type="scientific">Thalictrum thalictroides</name>
    <name type="common">Rue-anemone</name>
    <name type="synonym">Anemone thalictroides</name>
    <dbReference type="NCBI Taxonomy" id="46969"/>
    <lineage>
        <taxon>Eukaryota</taxon>
        <taxon>Viridiplantae</taxon>
        <taxon>Streptophyta</taxon>
        <taxon>Embryophyta</taxon>
        <taxon>Tracheophyta</taxon>
        <taxon>Spermatophyta</taxon>
        <taxon>Magnoliopsida</taxon>
        <taxon>Ranunculales</taxon>
        <taxon>Ranunculaceae</taxon>
        <taxon>Thalictroideae</taxon>
        <taxon>Thalictrum</taxon>
    </lineage>
</organism>
<evidence type="ECO:0000313" key="3">
    <source>
        <dbReference type="Proteomes" id="UP000554482"/>
    </source>
</evidence>
<feature type="compositionally biased region" description="Polar residues" evidence="1">
    <location>
        <begin position="91"/>
        <end position="101"/>
    </location>
</feature>
<keyword evidence="3" id="KW-1185">Reference proteome</keyword>
<evidence type="ECO:0000313" key="2">
    <source>
        <dbReference type="EMBL" id="KAF5180795.1"/>
    </source>
</evidence>
<reference evidence="2 3" key="1">
    <citation type="submission" date="2020-06" db="EMBL/GenBank/DDBJ databases">
        <title>Transcriptomic and genomic resources for Thalictrum thalictroides and T. hernandezii: Facilitating candidate gene discovery in an emerging model plant lineage.</title>
        <authorList>
            <person name="Arias T."/>
            <person name="Riano-Pachon D.M."/>
            <person name="Di Stilio V.S."/>
        </authorList>
    </citation>
    <scope>NUCLEOTIDE SEQUENCE [LARGE SCALE GENOMIC DNA]</scope>
    <source>
        <strain evidence="3">cv. WT478/WT964</strain>
        <tissue evidence="2">Leaves</tissue>
    </source>
</reference>
<feature type="compositionally biased region" description="Polar residues" evidence="1">
    <location>
        <begin position="118"/>
        <end position="132"/>
    </location>
</feature>
<dbReference type="AlphaFoldDB" id="A0A7J6V9D2"/>